<reference evidence="2 3" key="1">
    <citation type="submission" date="2018-11" db="EMBL/GenBank/DDBJ databases">
        <authorList>
            <consortium name="Pathogen Informatics"/>
        </authorList>
    </citation>
    <scope>NUCLEOTIDE SEQUENCE [LARGE SCALE GENOMIC DNA]</scope>
</reference>
<organism evidence="3 4">
    <name type="scientific">Heligmosomoides polygyrus</name>
    <name type="common">Parasitic roundworm</name>
    <dbReference type="NCBI Taxonomy" id="6339"/>
    <lineage>
        <taxon>Eukaryota</taxon>
        <taxon>Metazoa</taxon>
        <taxon>Ecdysozoa</taxon>
        <taxon>Nematoda</taxon>
        <taxon>Chromadorea</taxon>
        <taxon>Rhabditida</taxon>
        <taxon>Rhabditina</taxon>
        <taxon>Rhabditomorpha</taxon>
        <taxon>Strongyloidea</taxon>
        <taxon>Heligmosomidae</taxon>
        <taxon>Heligmosomoides</taxon>
    </lineage>
</organism>
<reference evidence="4" key="2">
    <citation type="submission" date="2019-09" db="UniProtKB">
        <authorList>
            <consortium name="WormBaseParasite"/>
        </authorList>
    </citation>
    <scope>IDENTIFICATION</scope>
</reference>
<dbReference type="WBParaSite" id="HPBE_0001557201-mRNA-1">
    <property type="protein sequence ID" value="HPBE_0001557201-mRNA-1"/>
    <property type="gene ID" value="HPBE_0001557201"/>
</dbReference>
<feature type="region of interest" description="Disordered" evidence="1">
    <location>
        <begin position="1"/>
        <end position="63"/>
    </location>
</feature>
<feature type="region of interest" description="Disordered" evidence="1">
    <location>
        <begin position="106"/>
        <end position="133"/>
    </location>
</feature>
<dbReference type="AlphaFoldDB" id="A0A183G2M9"/>
<accession>A0A3P8AH77</accession>
<evidence type="ECO:0000256" key="1">
    <source>
        <dbReference type="SAM" id="MobiDB-lite"/>
    </source>
</evidence>
<dbReference type="EMBL" id="UZAH01028922">
    <property type="protein sequence ID" value="VDP03200.1"/>
    <property type="molecule type" value="Genomic_DNA"/>
</dbReference>
<gene>
    <name evidence="2" type="ORF">HPBE_LOCUS15571</name>
</gene>
<evidence type="ECO:0000313" key="2">
    <source>
        <dbReference type="EMBL" id="VDP03200.1"/>
    </source>
</evidence>
<evidence type="ECO:0000313" key="3">
    <source>
        <dbReference type="Proteomes" id="UP000050761"/>
    </source>
</evidence>
<evidence type="ECO:0000313" key="4">
    <source>
        <dbReference type="WBParaSite" id="HPBE_0001557201-mRNA-1"/>
    </source>
</evidence>
<feature type="compositionally biased region" description="Pro residues" evidence="1">
    <location>
        <begin position="42"/>
        <end position="54"/>
    </location>
</feature>
<dbReference type="Proteomes" id="UP000050761">
    <property type="component" value="Unassembled WGS sequence"/>
</dbReference>
<proteinExistence type="predicted"/>
<protein>
    <submittedName>
        <fullName evidence="2 4">Uncharacterized protein</fullName>
    </submittedName>
</protein>
<keyword evidence="3" id="KW-1185">Reference proteome</keyword>
<name>A0A183G2M9_HELPZ</name>
<sequence>MSDYERSDSDSDYSDGPVQIPIDYYQQHANLEPEDNNRQQDLPPPSPSPPPSSSPQPRYNPWLEPNLAEEMDLFLQLLHNEWMLHLEHNRRDLKIENRWYLAALMTGMTPPPTPSDSEHSSSESEGAFSDEED</sequence>
<accession>A0A183G2M9</accession>